<dbReference type="SUPFAM" id="SSF53300">
    <property type="entry name" value="vWA-like"/>
    <property type="match status" value="1"/>
</dbReference>
<keyword evidence="3" id="KW-1185">Reference proteome</keyword>
<evidence type="ECO:0000313" key="3">
    <source>
        <dbReference type="Proteomes" id="UP000824469"/>
    </source>
</evidence>
<dbReference type="Proteomes" id="UP000824469">
    <property type="component" value="Unassembled WGS sequence"/>
</dbReference>
<dbReference type="Pfam" id="PF03731">
    <property type="entry name" value="Ku_N"/>
    <property type="match status" value="1"/>
</dbReference>
<dbReference type="EMBL" id="JAHRHJ020000005">
    <property type="protein sequence ID" value="KAH9313980.1"/>
    <property type="molecule type" value="Genomic_DNA"/>
</dbReference>
<dbReference type="GO" id="GO:0006303">
    <property type="term" value="P:double-strand break repair via nonhomologous end joining"/>
    <property type="evidence" value="ECO:0007669"/>
    <property type="project" value="TreeGrafter"/>
</dbReference>
<dbReference type="GO" id="GO:0000723">
    <property type="term" value="P:telomere maintenance"/>
    <property type="evidence" value="ECO:0007669"/>
    <property type="project" value="TreeGrafter"/>
</dbReference>
<gene>
    <name evidence="2" type="ORF">KI387_022607</name>
</gene>
<organism evidence="2 3">
    <name type="scientific">Taxus chinensis</name>
    <name type="common">Chinese yew</name>
    <name type="synonym">Taxus wallichiana var. chinensis</name>
    <dbReference type="NCBI Taxonomy" id="29808"/>
    <lineage>
        <taxon>Eukaryota</taxon>
        <taxon>Viridiplantae</taxon>
        <taxon>Streptophyta</taxon>
        <taxon>Embryophyta</taxon>
        <taxon>Tracheophyta</taxon>
        <taxon>Spermatophyta</taxon>
        <taxon>Pinopsida</taxon>
        <taxon>Pinidae</taxon>
        <taxon>Conifers II</taxon>
        <taxon>Cupressales</taxon>
        <taxon>Taxaceae</taxon>
        <taxon>Taxus</taxon>
    </lineage>
</organism>
<dbReference type="GO" id="GO:0043564">
    <property type="term" value="C:Ku70:Ku80 complex"/>
    <property type="evidence" value="ECO:0007669"/>
    <property type="project" value="TreeGrafter"/>
</dbReference>
<dbReference type="AlphaFoldDB" id="A0AA38G1A4"/>
<protein>
    <recommendedName>
        <fullName evidence="1">Ku70/Ku80 N-terminal alpha/beta domain-containing protein</fullName>
    </recommendedName>
</protein>
<feature type="non-terminal residue" evidence="2">
    <location>
        <position position="97"/>
    </location>
</feature>
<dbReference type="GO" id="GO:0003690">
    <property type="term" value="F:double-stranded DNA binding"/>
    <property type="evidence" value="ECO:0007669"/>
    <property type="project" value="TreeGrafter"/>
</dbReference>
<dbReference type="Gene3D" id="3.40.50.410">
    <property type="entry name" value="von Willebrand factor, type A domain"/>
    <property type="match status" value="1"/>
</dbReference>
<accession>A0AA38G1A4</accession>
<dbReference type="PANTHER" id="PTHR12604:SF2">
    <property type="entry name" value="X-RAY REPAIR CROSS-COMPLEMENTING PROTEIN 6"/>
    <property type="match status" value="1"/>
</dbReference>
<proteinExistence type="predicted"/>
<evidence type="ECO:0000259" key="1">
    <source>
        <dbReference type="Pfam" id="PF03731"/>
    </source>
</evidence>
<reference evidence="2 3" key="1">
    <citation type="journal article" date="2021" name="Nat. Plants">
        <title>The Taxus genome provides insights into paclitaxel biosynthesis.</title>
        <authorList>
            <person name="Xiong X."/>
            <person name="Gou J."/>
            <person name="Liao Q."/>
            <person name="Li Y."/>
            <person name="Zhou Q."/>
            <person name="Bi G."/>
            <person name="Li C."/>
            <person name="Du R."/>
            <person name="Wang X."/>
            <person name="Sun T."/>
            <person name="Guo L."/>
            <person name="Liang H."/>
            <person name="Lu P."/>
            <person name="Wu Y."/>
            <person name="Zhang Z."/>
            <person name="Ro D.K."/>
            <person name="Shang Y."/>
            <person name="Huang S."/>
            <person name="Yan J."/>
        </authorList>
    </citation>
    <scope>NUCLEOTIDE SEQUENCE [LARGE SCALE GENOMIC DNA]</scope>
    <source>
        <strain evidence="2">Ta-2019</strain>
    </source>
</reference>
<comment type="caution">
    <text evidence="2">The sequence shown here is derived from an EMBL/GenBank/DDBJ whole genome shotgun (WGS) entry which is preliminary data.</text>
</comment>
<evidence type="ECO:0000313" key="2">
    <source>
        <dbReference type="EMBL" id="KAH9313980.1"/>
    </source>
</evidence>
<name>A0AA38G1A4_TAXCH</name>
<dbReference type="InterPro" id="IPR005161">
    <property type="entry name" value="Ku_N"/>
</dbReference>
<dbReference type="PANTHER" id="PTHR12604">
    <property type="entry name" value="KU AUTOANTIGEN DNA HELICASE"/>
    <property type="match status" value="1"/>
</dbReference>
<dbReference type="GO" id="GO:0042162">
    <property type="term" value="F:telomeric DNA binding"/>
    <property type="evidence" value="ECO:0007669"/>
    <property type="project" value="TreeGrafter"/>
</dbReference>
<feature type="domain" description="Ku70/Ku80 N-terminal alpha/beta" evidence="1">
    <location>
        <begin position="40"/>
        <end position="97"/>
    </location>
</feature>
<dbReference type="InterPro" id="IPR036465">
    <property type="entry name" value="vWFA_dom_sf"/>
</dbReference>
<sequence length="97" mass="11317">SVPSELKLCLMDWESNDLFRDEDDKDDNNFTQDYGASKEFVVYMIDVGHDMFLQIKEEDDGKKETHFTTVVKCILESLKTRIINTDRDEVAICLFNT</sequence>
<feature type="non-terminal residue" evidence="2">
    <location>
        <position position="1"/>
    </location>
</feature>